<dbReference type="InterPro" id="IPR029044">
    <property type="entry name" value="Nucleotide-diphossugar_trans"/>
</dbReference>
<evidence type="ECO:0000313" key="4">
    <source>
        <dbReference type="EMBL" id="RAH97728.1"/>
    </source>
</evidence>
<dbReference type="InterPro" id="IPR003329">
    <property type="entry name" value="Cytidylyl_trans"/>
</dbReference>
<reference evidence="4 5" key="1">
    <citation type="submission" date="2018-05" db="EMBL/GenBank/DDBJ databases">
        <title>Acuticoccus sediminis sp. nov., isolated from deep-sea sediment of Indian Ocean.</title>
        <authorList>
            <person name="Liu X."/>
            <person name="Lai Q."/>
            <person name="Du Y."/>
            <person name="Sun F."/>
            <person name="Zhang X."/>
            <person name="Wang S."/>
            <person name="Shao Z."/>
        </authorList>
    </citation>
    <scope>NUCLEOTIDE SEQUENCE [LARGE SCALE GENOMIC DNA]</scope>
    <source>
        <strain evidence="4 5">PTG4-2</strain>
    </source>
</reference>
<organism evidence="4 5">
    <name type="scientific">Acuticoccus sediminis</name>
    <dbReference type="NCBI Taxonomy" id="2184697"/>
    <lineage>
        <taxon>Bacteria</taxon>
        <taxon>Pseudomonadati</taxon>
        <taxon>Pseudomonadota</taxon>
        <taxon>Alphaproteobacteria</taxon>
        <taxon>Hyphomicrobiales</taxon>
        <taxon>Amorphaceae</taxon>
        <taxon>Acuticoccus</taxon>
    </lineage>
</organism>
<dbReference type="PANTHER" id="PTHR42866">
    <property type="entry name" value="3-DEOXY-MANNO-OCTULOSONATE CYTIDYLYLTRANSFERASE"/>
    <property type="match status" value="1"/>
</dbReference>
<dbReference type="Pfam" id="PF02348">
    <property type="entry name" value="CTP_transf_3"/>
    <property type="match status" value="1"/>
</dbReference>
<dbReference type="RefSeq" id="WP_111351575.1">
    <property type="nucleotide sequence ID" value="NZ_JAIWKD010000004.1"/>
</dbReference>
<dbReference type="Gene3D" id="3.90.550.10">
    <property type="entry name" value="Spore Coat Polysaccharide Biosynthesis Protein SpsA, Chain A"/>
    <property type="match status" value="1"/>
</dbReference>
<comment type="caution">
    <text evidence="4">The sequence shown here is derived from an EMBL/GenBank/DDBJ whole genome shotgun (WGS) entry which is preliminary data.</text>
</comment>
<dbReference type="NCBIfam" id="NF003952">
    <property type="entry name" value="PRK05450.1-5"/>
    <property type="match status" value="1"/>
</dbReference>
<dbReference type="EMBL" id="QHHQ01000008">
    <property type="protein sequence ID" value="RAH97728.1"/>
    <property type="molecule type" value="Genomic_DNA"/>
</dbReference>
<dbReference type="GO" id="GO:0005829">
    <property type="term" value="C:cytosol"/>
    <property type="evidence" value="ECO:0007669"/>
    <property type="project" value="TreeGrafter"/>
</dbReference>
<accession>A0A8B2NFF0</accession>
<dbReference type="GO" id="GO:0008690">
    <property type="term" value="F:3-deoxy-manno-octulosonate cytidylyltransferase activity"/>
    <property type="evidence" value="ECO:0007669"/>
    <property type="project" value="InterPro"/>
</dbReference>
<dbReference type="OrthoDB" id="9815559at2"/>
<gene>
    <name evidence="4" type="ORF">DLJ53_28195</name>
</gene>
<keyword evidence="2 4" id="KW-0548">Nucleotidyltransferase</keyword>
<dbReference type="AlphaFoldDB" id="A0A8B2NFF0"/>
<dbReference type="PANTHER" id="PTHR42866:SF2">
    <property type="entry name" value="3-DEOXY-MANNO-OCTULOSONATE CYTIDYLYLTRANSFERASE, MITOCHONDRIAL"/>
    <property type="match status" value="1"/>
</dbReference>
<evidence type="ECO:0000313" key="5">
    <source>
        <dbReference type="Proteomes" id="UP000249590"/>
    </source>
</evidence>
<evidence type="ECO:0000256" key="2">
    <source>
        <dbReference type="ARBA" id="ARBA00022695"/>
    </source>
</evidence>
<dbReference type="CDD" id="cd02517">
    <property type="entry name" value="CMP-KDO-Synthetase"/>
    <property type="match status" value="1"/>
</dbReference>
<keyword evidence="1 4" id="KW-0808">Transferase</keyword>
<dbReference type="GO" id="GO:0009103">
    <property type="term" value="P:lipopolysaccharide biosynthetic process"/>
    <property type="evidence" value="ECO:0007669"/>
    <property type="project" value="UniProtKB-KW"/>
</dbReference>
<dbReference type="SUPFAM" id="SSF53448">
    <property type="entry name" value="Nucleotide-diphospho-sugar transferases"/>
    <property type="match status" value="1"/>
</dbReference>
<evidence type="ECO:0000256" key="1">
    <source>
        <dbReference type="ARBA" id="ARBA00022679"/>
    </source>
</evidence>
<name>A0A8B2NFF0_9HYPH</name>
<proteinExistence type="predicted"/>
<keyword evidence="3" id="KW-0448">Lipopolysaccharide biosynthesis</keyword>
<protein>
    <submittedName>
        <fullName evidence="4">3-deoxy-manno-octulosonate cytidylyltransferase</fullName>
    </submittedName>
</protein>
<keyword evidence="5" id="KW-1185">Reference proteome</keyword>
<dbReference type="NCBIfam" id="NF003950">
    <property type="entry name" value="PRK05450.1-3"/>
    <property type="match status" value="1"/>
</dbReference>
<dbReference type="InterPro" id="IPR004528">
    <property type="entry name" value="KdsB"/>
</dbReference>
<dbReference type="Proteomes" id="UP000249590">
    <property type="component" value="Unassembled WGS sequence"/>
</dbReference>
<evidence type="ECO:0000256" key="3">
    <source>
        <dbReference type="ARBA" id="ARBA00022985"/>
    </source>
</evidence>
<sequence>MGTVIIIPARFPSQRFPGKPLQPLRGATGVAKTLLQRTHDVALRVPGIDAVYIATDDERIAEHADTFGAKVLMTSDQCRNGTERCEDSLDKLPSEPDLVVNLQGDAPLTPAHFVTELIDGIGDAAVATPALLCDDETLSRFRQDRAAGRVGGTTAVMTRAGRALYFSKEVIPYVADDKPAPPVYHHVGLYAYRPAALRQYVGFEPGPLETHEGLEQLRFLENGIDVQCVTVESRQSMFWEVNNPEDVPRVEAALAKLGIE</sequence>